<evidence type="ECO:0000313" key="3">
    <source>
        <dbReference type="Proteomes" id="UP001597018"/>
    </source>
</evidence>
<keyword evidence="3" id="KW-1185">Reference proteome</keyword>
<feature type="region of interest" description="Disordered" evidence="1">
    <location>
        <begin position="55"/>
        <end position="146"/>
    </location>
</feature>
<proteinExistence type="predicted"/>
<comment type="caution">
    <text evidence="2">The sequence shown here is derived from an EMBL/GenBank/DDBJ whole genome shotgun (WGS) entry which is preliminary data.</text>
</comment>
<evidence type="ECO:0000313" key="2">
    <source>
        <dbReference type="EMBL" id="MFD0919395.1"/>
    </source>
</evidence>
<organism evidence="2 3">
    <name type="scientific">Saccharopolyspora rosea</name>
    <dbReference type="NCBI Taxonomy" id="524884"/>
    <lineage>
        <taxon>Bacteria</taxon>
        <taxon>Bacillati</taxon>
        <taxon>Actinomycetota</taxon>
        <taxon>Actinomycetes</taxon>
        <taxon>Pseudonocardiales</taxon>
        <taxon>Pseudonocardiaceae</taxon>
        <taxon>Saccharopolyspora</taxon>
    </lineage>
</organism>
<dbReference type="EMBL" id="JBHTIW010000003">
    <property type="protein sequence ID" value="MFD0919395.1"/>
    <property type="molecule type" value="Genomic_DNA"/>
</dbReference>
<evidence type="ECO:0000256" key="1">
    <source>
        <dbReference type="SAM" id="MobiDB-lite"/>
    </source>
</evidence>
<dbReference type="Proteomes" id="UP001597018">
    <property type="component" value="Unassembled WGS sequence"/>
</dbReference>
<sequence length="266" mass="29060">MAEKQGLDYFLASDAWKDDQNHDWNKIDYYVHKGYLTPHDRDLLHAQGSMNVLNPSGGGFPEVDAAESKYQDVNDKHGDDPIFSKDASADQIPGADFDQKPQDGVDYGSQPPPGVAGVVDAPKVPDVPDVPGGGGDHPGEGPGKISVNTQALKKFAENIESLRQMIADAAKQTDQVDVKPGGFQAAYELRDKINGSGDKTPGLRNDVRLYMDKTNKTLEHIRDEVRKMVADYDKSEDLNKLNADKLNQIMNESFSAIDQSSSSQQG</sequence>
<feature type="compositionally biased region" description="Low complexity" evidence="1">
    <location>
        <begin position="115"/>
        <end position="130"/>
    </location>
</feature>
<name>A0ABW3FQ03_9PSEU</name>
<accession>A0ABW3FQ03</accession>
<protein>
    <submittedName>
        <fullName evidence="2">Uncharacterized protein</fullName>
    </submittedName>
</protein>
<gene>
    <name evidence="2" type="ORF">ACFQ16_06550</name>
</gene>
<feature type="compositionally biased region" description="Gly residues" evidence="1">
    <location>
        <begin position="131"/>
        <end position="142"/>
    </location>
</feature>
<dbReference type="RefSeq" id="WP_263252830.1">
    <property type="nucleotide sequence ID" value="NZ_BAABLT010000001.1"/>
</dbReference>
<feature type="compositionally biased region" description="Basic and acidic residues" evidence="1">
    <location>
        <begin position="66"/>
        <end position="83"/>
    </location>
</feature>
<reference evidence="3" key="1">
    <citation type="journal article" date="2019" name="Int. J. Syst. Evol. Microbiol.">
        <title>The Global Catalogue of Microorganisms (GCM) 10K type strain sequencing project: providing services to taxonomists for standard genome sequencing and annotation.</title>
        <authorList>
            <consortium name="The Broad Institute Genomics Platform"/>
            <consortium name="The Broad Institute Genome Sequencing Center for Infectious Disease"/>
            <person name="Wu L."/>
            <person name="Ma J."/>
        </authorList>
    </citation>
    <scope>NUCLEOTIDE SEQUENCE [LARGE SCALE GENOMIC DNA]</scope>
    <source>
        <strain evidence="3">CCUG 56401</strain>
    </source>
</reference>